<name>A0ACB9PUW6_BAUVA</name>
<evidence type="ECO:0000313" key="2">
    <source>
        <dbReference type="Proteomes" id="UP000828941"/>
    </source>
</evidence>
<accession>A0ACB9PUW6</accession>
<protein>
    <submittedName>
        <fullName evidence="1">Uncharacterized protein</fullName>
    </submittedName>
</protein>
<dbReference type="EMBL" id="CM039428">
    <property type="protein sequence ID" value="KAI4352308.1"/>
    <property type="molecule type" value="Genomic_DNA"/>
</dbReference>
<reference evidence="1 2" key="1">
    <citation type="journal article" date="2022" name="DNA Res.">
        <title>Chromosomal-level genome assembly of the orchid tree Bauhinia variegata (Leguminosae; Cercidoideae) supports the allotetraploid origin hypothesis of Bauhinia.</title>
        <authorList>
            <person name="Zhong Y."/>
            <person name="Chen Y."/>
            <person name="Zheng D."/>
            <person name="Pang J."/>
            <person name="Liu Y."/>
            <person name="Luo S."/>
            <person name="Meng S."/>
            <person name="Qian L."/>
            <person name="Wei D."/>
            <person name="Dai S."/>
            <person name="Zhou R."/>
        </authorList>
    </citation>
    <scope>NUCLEOTIDE SEQUENCE [LARGE SCALE GENOMIC DNA]</scope>
    <source>
        <strain evidence="1">BV-YZ2020</strain>
    </source>
</reference>
<organism evidence="1 2">
    <name type="scientific">Bauhinia variegata</name>
    <name type="common">Purple orchid tree</name>
    <name type="synonym">Phanera variegata</name>
    <dbReference type="NCBI Taxonomy" id="167791"/>
    <lineage>
        <taxon>Eukaryota</taxon>
        <taxon>Viridiplantae</taxon>
        <taxon>Streptophyta</taxon>
        <taxon>Embryophyta</taxon>
        <taxon>Tracheophyta</taxon>
        <taxon>Spermatophyta</taxon>
        <taxon>Magnoliopsida</taxon>
        <taxon>eudicotyledons</taxon>
        <taxon>Gunneridae</taxon>
        <taxon>Pentapetalae</taxon>
        <taxon>rosids</taxon>
        <taxon>fabids</taxon>
        <taxon>Fabales</taxon>
        <taxon>Fabaceae</taxon>
        <taxon>Cercidoideae</taxon>
        <taxon>Cercideae</taxon>
        <taxon>Bauhiniinae</taxon>
        <taxon>Bauhinia</taxon>
    </lineage>
</organism>
<comment type="caution">
    <text evidence="1">The sequence shown here is derived from an EMBL/GenBank/DDBJ whole genome shotgun (WGS) entry which is preliminary data.</text>
</comment>
<dbReference type="Proteomes" id="UP000828941">
    <property type="component" value="Chromosome 3"/>
</dbReference>
<evidence type="ECO:0000313" key="1">
    <source>
        <dbReference type="EMBL" id="KAI4352308.1"/>
    </source>
</evidence>
<gene>
    <name evidence="1" type="ORF">L6164_006572</name>
</gene>
<proteinExistence type="predicted"/>
<sequence length="72" mass="8337">MKGDTVAVMAQQDSISEEELVLSMVDSQVQLDQWVIDSGCSYHMCPNKEWFESYEETENSLSHMWRRMGGVF</sequence>
<keyword evidence="2" id="KW-1185">Reference proteome</keyword>